<evidence type="ECO:0000313" key="3">
    <source>
        <dbReference type="Proteomes" id="UP000632339"/>
    </source>
</evidence>
<dbReference type="InterPro" id="IPR002347">
    <property type="entry name" value="SDR_fam"/>
</dbReference>
<evidence type="ECO:0000256" key="1">
    <source>
        <dbReference type="ARBA" id="ARBA00006484"/>
    </source>
</evidence>
<dbReference type="PROSITE" id="PS00061">
    <property type="entry name" value="ADH_SHORT"/>
    <property type="match status" value="1"/>
</dbReference>
<dbReference type="EMBL" id="BMLI01000002">
    <property type="protein sequence ID" value="GGN05810.1"/>
    <property type="molecule type" value="Genomic_DNA"/>
</dbReference>
<dbReference type="SUPFAM" id="SSF51735">
    <property type="entry name" value="NAD(P)-binding Rossmann-fold domains"/>
    <property type="match status" value="1"/>
</dbReference>
<comment type="similarity">
    <text evidence="1">Belongs to the short-chain dehydrogenases/reductases (SDR) family.</text>
</comment>
<dbReference type="InterPro" id="IPR036291">
    <property type="entry name" value="NAD(P)-bd_dom_sf"/>
</dbReference>
<accession>A0ABQ2IBY1</accession>
<name>A0ABQ2IBY1_9BACT</name>
<gene>
    <name evidence="2" type="ORF">GCM10010967_46290</name>
</gene>
<dbReference type="RefSeq" id="WP_019941250.1">
    <property type="nucleotide sequence ID" value="NZ_BMLI01000002.1"/>
</dbReference>
<protein>
    <submittedName>
        <fullName evidence="2">Short-chain dehydrogenase</fullName>
    </submittedName>
</protein>
<organism evidence="2 3">
    <name type="scientific">Dyadobacter beijingensis</name>
    <dbReference type="NCBI Taxonomy" id="365489"/>
    <lineage>
        <taxon>Bacteria</taxon>
        <taxon>Pseudomonadati</taxon>
        <taxon>Bacteroidota</taxon>
        <taxon>Cytophagia</taxon>
        <taxon>Cytophagales</taxon>
        <taxon>Spirosomataceae</taxon>
        <taxon>Dyadobacter</taxon>
    </lineage>
</organism>
<dbReference type="Pfam" id="PF13561">
    <property type="entry name" value="adh_short_C2"/>
    <property type="match status" value="1"/>
</dbReference>
<proteinExistence type="inferred from homology"/>
<sequence>MKLSEQFKLNGKTALVTGASQGIGKAIALALAEYGAKIILHYRKDRSEAEAVADEIRRAGGEANLVHADLSRSGSAAFIAEQVGQLGKTPDILVINASVQIPAEWEQVTTEDFDKQVNANFRSTLQLMQAFAPAMVSKGWGRILTIGSVQQTKPHPAMIVYAATKSAVLNMVQNVAMQLADKHVTVNNLAPGVIGTPRLEQDVPPVPERIDKRLETPSGALGEPQDCAAMAVLLCSEAGRFITGQNIFIDGGMSL</sequence>
<comment type="caution">
    <text evidence="2">The sequence shown here is derived from an EMBL/GenBank/DDBJ whole genome shotgun (WGS) entry which is preliminary data.</text>
</comment>
<dbReference type="Gene3D" id="3.40.50.720">
    <property type="entry name" value="NAD(P)-binding Rossmann-like Domain"/>
    <property type="match status" value="1"/>
</dbReference>
<keyword evidence="3" id="KW-1185">Reference proteome</keyword>
<reference evidence="3" key="1">
    <citation type="journal article" date="2019" name="Int. J. Syst. Evol. Microbiol.">
        <title>The Global Catalogue of Microorganisms (GCM) 10K type strain sequencing project: providing services to taxonomists for standard genome sequencing and annotation.</title>
        <authorList>
            <consortium name="The Broad Institute Genomics Platform"/>
            <consortium name="The Broad Institute Genome Sequencing Center for Infectious Disease"/>
            <person name="Wu L."/>
            <person name="Ma J."/>
        </authorList>
    </citation>
    <scope>NUCLEOTIDE SEQUENCE [LARGE SCALE GENOMIC DNA]</scope>
    <source>
        <strain evidence="3">CGMCC 1.6375</strain>
    </source>
</reference>
<dbReference type="PANTHER" id="PTHR42879">
    <property type="entry name" value="3-OXOACYL-(ACYL-CARRIER-PROTEIN) REDUCTASE"/>
    <property type="match status" value="1"/>
</dbReference>
<dbReference type="PRINTS" id="PR00081">
    <property type="entry name" value="GDHRDH"/>
</dbReference>
<dbReference type="InterPro" id="IPR050259">
    <property type="entry name" value="SDR"/>
</dbReference>
<evidence type="ECO:0000313" key="2">
    <source>
        <dbReference type="EMBL" id="GGN05810.1"/>
    </source>
</evidence>
<dbReference type="PRINTS" id="PR00080">
    <property type="entry name" value="SDRFAMILY"/>
</dbReference>
<dbReference type="Proteomes" id="UP000632339">
    <property type="component" value="Unassembled WGS sequence"/>
</dbReference>
<dbReference type="CDD" id="cd05233">
    <property type="entry name" value="SDR_c"/>
    <property type="match status" value="1"/>
</dbReference>
<dbReference type="InterPro" id="IPR020904">
    <property type="entry name" value="Sc_DH/Rdtase_CS"/>
</dbReference>